<protein>
    <recommendedName>
        <fullName evidence="1">DDE-1 domain-containing protein</fullName>
    </recommendedName>
</protein>
<dbReference type="Proteomes" id="UP000230233">
    <property type="component" value="Unassembled WGS sequence"/>
</dbReference>
<dbReference type="InterPro" id="IPR004875">
    <property type="entry name" value="DDE_SF_endonuclease_dom"/>
</dbReference>
<name>A0A2G5SDE7_9PELO</name>
<dbReference type="GO" id="GO:0003676">
    <property type="term" value="F:nucleic acid binding"/>
    <property type="evidence" value="ECO:0007669"/>
    <property type="project" value="InterPro"/>
</dbReference>
<dbReference type="AlphaFoldDB" id="A0A2G5SDE7"/>
<gene>
    <name evidence="2" type="ORF">B9Z55_028128</name>
</gene>
<accession>A0A2G5SDE7</accession>
<reference evidence="3" key="1">
    <citation type="submission" date="2017-10" db="EMBL/GenBank/DDBJ databases">
        <title>Rapid genome shrinkage in a self-fertile nematode reveals novel sperm competition proteins.</title>
        <authorList>
            <person name="Yin D."/>
            <person name="Schwarz E.M."/>
            <person name="Thomas C.G."/>
            <person name="Felde R.L."/>
            <person name="Korf I.F."/>
            <person name="Cutter A.D."/>
            <person name="Schartner C.M."/>
            <person name="Ralston E.J."/>
            <person name="Meyer B.J."/>
            <person name="Haag E.S."/>
        </authorList>
    </citation>
    <scope>NUCLEOTIDE SEQUENCE [LARGE SCALE GENOMIC DNA]</scope>
    <source>
        <strain evidence="3">JU1422</strain>
    </source>
</reference>
<evidence type="ECO:0000313" key="3">
    <source>
        <dbReference type="Proteomes" id="UP000230233"/>
    </source>
</evidence>
<keyword evidence="3" id="KW-1185">Reference proteome</keyword>
<organism evidence="2 3">
    <name type="scientific">Caenorhabditis nigoni</name>
    <dbReference type="NCBI Taxonomy" id="1611254"/>
    <lineage>
        <taxon>Eukaryota</taxon>
        <taxon>Metazoa</taxon>
        <taxon>Ecdysozoa</taxon>
        <taxon>Nematoda</taxon>
        <taxon>Chromadorea</taxon>
        <taxon>Rhabditida</taxon>
        <taxon>Rhabditina</taxon>
        <taxon>Rhabditomorpha</taxon>
        <taxon>Rhabditoidea</taxon>
        <taxon>Rhabditidae</taxon>
        <taxon>Peloderinae</taxon>
        <taxon>Caenorhabditis</taxon>
    </lineage>
</organism>
<feature type="domain" description="DDE-1" evidence="1">
    <location>
        <begin position="13"/>
        <end position="81"/>
    </location>
</feature>
<dbReference type="EMBL" id="PDUG01000017">
    <property type="protein sequence ID" value="PIC12891.1"/>
    <property type="molecule type" value="Genomic_DNA"/>
</dbReference>
<dbReference type="STRING" id="1611254.A0A2G5SDE7"/>
<comment type="caution">
    <text evidence="2">The sequence shown here is derived from an EMBL/GenBank/DDBJ whole genome shotgun (WGS) entry which is preliminary data.</text>
</comment>
<dbReference type="Pfam" id="PF03184">
    <property type="entry name" value="DDE_1"/>
    <property type="match status" value="1"/>
</dbReference>
<proteinExistence type="predicted"/>
<dbReference type="OrthoDB" id="5876883at2759"/>
<evidence type="ECO:0000313" key="2">
    <source>
        <dbReference type="EMBL" id="PIC12891.1"/>
    </source>
</evidence>
<sequence length="193" mass="22253">MVAPLTDLHVTHAHSGIMSSRLAERWMEKCLLPSIPYRSVLLLDSWCGFNSMKLLRPVTRKKLEVVTFPLRTTGQLQPLDLFFNRQPKCFLRKLQDEIRLKHSDFTISIRNNLLKIANFTQNQFQAPRFAPLIQRGFYELEIVTTKPTLDTPAEFCFNPTVGKDKCEACTILNVYSITSSKTINKLTTIPYLF</sequence>
<evidence type="ECO:0000259" key="1">
    <source>
        <dbReference type="Pfam" id="PF03184"/>
    </source>
</evidence>